<dbReference type="PROSITE" id="PS50808">
    <property type="entry name" value="ZF_BED"/>
    <property type="match status" value="1"/>
</dbReference>
<evidence type="ECO:0000313" key="10">
    <source>
        <dbReference type="Proteomes" id="UP001152888"/>
    </source>
</evidence>
<dbReference type="PANTHER" id="PTHR35450">
    <property type="entry name" value="REVERSE TRANSCRIPTASE DOMAIN-CONTAINING PROTEIN"/>
    <property type="match status" value="1"/>
</dbReference>
<dbReference type="GO" id="GO:0003677">
    <property type="term" value="F:DNA binding"/>
    <property type="evidence" value="ECO:0007669"/>
    <property type="project" value="InterPro"/>
</dbReference>
<name>A0A9P0VNP4_ACAOB</name>
<dbReference type="InterPro" id="IPR000477">
    <property type="entry name" value="RT_dom"/>
</dbReference>
<dbReference type="GO" id="GO:0071897">
    <property type="term" value="P:DNA biosynthetic process"/>
    <property type="evidence" value="ECO:0007669"/>
    <property type="project" value="UniProtKB-ARBA"/>
</dbReference>
<dbReference type="InterPro" id="IPR003656">
    <property type="entry name" value="Znf_BED"/>
</dbReference>
<dbReference type="SUPFAM" id="SSF57667">
    <property type="entry name" value="beta-beta-alpha zinc fingers"/>
    <property type="match status" value="1"/>
</dbReference>
<feature type="compositionally biased region" description="Polar residues" evidence="6">
    <location>
        <begin position="74"/>
        <end position="89"/>
    </location>
</feature>
<dbReference type="SUPFAM" id="SSF56672">
    <property type="entry name" value="DNA/RNA polymerases"/>
    <property type="match status" value="1"/>
</dbReference>
<keyword evidence="1" id="KW-0479">Metal-binding</keyword>
<dbReference type="OrthoDB" id="6703544at2759"/>
<dbReference type="SMART" id="SM00614">
    <property type="entry name" value="ZnF_BED"/>
    <property type="match status" value="1"/>
</dbReference>
<evidence type="ECO:0000256" key="2">
    <source>
        <dbReference type="ARBA" id="ARBA00022771"/>
    </source>
</evidence>
<dbReference type="GO" id="GO:0008270">
    <property type="term" value="F:zinc ion binding"/>
    <property type="evidence" value="ECO:0007669"/>
    <property type="project" value="UniProtKB-KW"/>
</dbReference>
<proteinExistence type="predicted"/>
<keyword evidence="3" id="KW-0862">Zinc</keyword>
<dbReference type="CDD" id="cd01650">
    <property type="entry name" value="RT_nLTR_like"/>
    <property type="match status" value="1"/>
</dbReference>
<evidence type="ECO:0000256" key="6">
    <source>
        <dbReference type="SAM" id="MobiDB-lite"/>
    </source>
</evidence>
<feature type="region of interest" description="Disordered" evidence="6">
    <location>
        <begin position="60"/>
        <end position="112"/>
    </location>
</feature>
<protein>
    <recommendedName>
        <fullName evidence="11">Reverse transcriptase</fullName>
    </recommendedName>
</protein>
<organism evidence="9 10">
    <name type="scientific">Acanthoscelides obtectus</name>
    <name type="common">Bean weevil</name>
    <name type="synonym">Bruchus obtectus</name>
    <dbReference type="NCBI Taxonomy" id="200917"/>
    <lineage>
        <taxon>Eukaryota</taxon>
        <taxon>Metazoa</taxon>
        <taxon>Ecdysozoa</taxon>
        <taxon>Arthropoda</taxon>
        <taxon>Hexapoda</taxon>
        <taxon>Insecta</taxon>
        <taxon>Pterygota</taxon>
        <taxon>Neoptera</taxon>
        <taxon>Endopterygota</taxon>
        <taxon>Coleoptera</taxon>
        <taxon>Polyphaga</taxon>
        <taxon>Cucujiformia</taxon>
        <taxon>Chrysomeloidea</taxon>
        <taxon>Chrysomelidae</taxon>
        <taxon>Bruchinae</taxon>
        <taxon>Bruchini</taxon>
        <taxon>Acanthoscelides</taxon>
    </lineage>
</organism>
<evidence type="ECO:0000259" key="7">
    <source>
        <dbReference type="PROSITE" id="PS50808"/>
    </source>
</evidence>
<sequence length="1380" mass="159262">MSDKRRSGVWLYFNAIDSNKAKCDICKNLLSYKGGATCNLSKHLKAKHFAVITQDLPSPSSLRTSAELEEIPGPSTSSTPWKSEVTPGSSAYDATKKIDKGKRPMPFPSSKQSKISTFAMRPMSIPRTKNLRIKVLNIIIKDMQPFTIVEDEGFRELLEEFDPAYKLPSRKTLSNILLPEPYDEVVQKVKNLLKNSEYLTITTDTWTSTAVESYLAITVHYFSVTLCLHYTQDLHPTDSVQRDSLEARPDQMNNLRRRRWSKEENYEVMWAYYSAIASKIAAPKTRGTFEIWRNRNPNIMPEMNAQKLSNQRRVIERNLTEAERQEIKCGVYSYLHQQENEPTLPPATIESNKGELAENNNTPIATKNDELSENNDARWHAQGEAVELEKQILEKYHDVQATRIEHRKGIKKPKYGKHLTEDIRKANRALGKICRDRQLTITDLNHLIYASAAIIAGEEENNNSPRTKEGPEGPRWKMRLKNKISQIRQEISILSEINKGVVFSHVLNKADRIRAKYSHSSLGDLINTLKMKLQAKAQRLRRYTRRVDQYKQNRLFQANPKKFYRSLKEEVQVQEPPSKEDVDSFWRDILEQEIPHNKKAAWIEQERRNNSQIVTSQWHDYTEDEVKEVIRCLQNWKAPGPDKICNFWIKSFNALHCHLAVAMSNLTKHPNNTPQWLTTGITYLLYKGKNSKEAKNYRPITCLPTLYKVLTSLISNRLYDHLSSNNILPSEQKGCRRSTQGCKDQLLIDKMLVEDAKRRKRNLSMAWIDYAKAFDSIPHSWILEALSLYGVNPIVVKFLESSMKKWNTELQLHHAEGCLKTDKIRIRRGIFQGDSLSPLLFCISLVPLTNALNSGKLGYEVRQGSYISHLLYMDDLKLFASSNKQLDRELDIVKRFSEDICMQLGLEKCKRITITRGKISMNVNQITENSAGFDYLDLSETYKYLGVHESDEVHHESMKENVKKEYYGRLRRILRTELSAENKIKAVNSLAVPVMQYSFGILNWSGSDIEKIDRKTRKLLTVYKFHHPKADKDRLYIPRRDGGRGLIELCSAYRMTIAGLYEYILHSNDKFIKLVLLHEQQKAKYSITKIGEAMKRQYAYQLNEDQSADNLKLRVKEAMRTEKVNALKSKPLHGQFYNNLHKTNVDKHMSLDWMKSTGLKAETESLLIAAQDQALNTRYHRRMVLKQNVDSKCRICHQCEEHISHIISGCSTLAPTEYTERHNNVAKYIHWAILKQHQVPVSNNWYDHSPEEAVETDEALIMYDKGVITDRTISANRPDIIYHNKTQNTCLLIEVSVPDDNNVNTKEAEKARKYKDLEIEISRMWKTKTRTVPVIIGALGTATMSFKNNIKELPGDVFATQVQKIALLGTAHILRKTLSD</sequence>
<accession>A0A9P0VNP4</accession>
<feature type="domain" description="BED-type" evidence="7">
    <location>
        <begin position="4"/>
        <end position="55"/>
    </location>
</feature>
<evidence type="ECO:0000256" key="3">
    <source>
        <dbReference type="ARBA" id="ARBA00022833"/>
    </source>
</evidence>
<keyword evidence="10" id="KW-1185">Reference proteome</keyword>
<evidence type="ECO:0000313" key="9">
    <source>
        <dbReference type="EMBL" id="CAH2016521.1"/>
    </source>
</evidence>
<keyword evidence="2 4" id="KW-0863">Zinc-finger</keyword>
<evidence type="ECO:0008006" key="11">
    <source>
        <dbReference type="Google" id="ProtNLM"/>
    </source>
</evidence>
<dbReference type="EMBL" id="CAKOFQ010008926">
    <property type="protein sequence ID" value="CAH2016521.1"/>
    <property type="molecule type" value="Genomic_DNA"/>
</dbReference>
<evidence type="ECO:0000256" key="4">
    <source>
        <dbReference type="PROSITE-ProRule" id="PRU00027"/>
    </source>
</evidence>
<dbReference type="Pfam" id="PF02892">
    <property type="entry name" value="zf-BED"/>
    <property type="match status" value="1"/>
</dbReference>
<evidence type="ECO:0000256" key="1">
    <source>
        <dbReference type="ARBA" id="ARBA00022723"/>
    </source>
</evidence>
<dbReference type="InterPro" id="IPR036236">
    <property type="entry name" value="Znf_C2H2_sf"/>
</dbReference>
<dbReference type="InterPro" id="IPR043502">
    <property type="entry name" value="DNA/RNA_pol_sf"/>
</dbReference>
<dbReference type="PANTHER" id="PTHR35450:SF2">
    <property type="entry name" value="REVERSE TRANSCRIPTASE DOMAIN-CONTAINING PROTEIN"/>
    <property type="match status" value="1"/>
</dbReference>
<keyword evidence="5" id="KW-0175">Coiled coil</keyword>
<dbReference type="Proteomes" id="UP001152888">
    <property type="component" value="Unassembled WGS sequence"/>
</dbReference>
<dbReference type="PROSITE" id="PS50878">
    <property type="entry name" value="RT_POL"/>
    <property type="match status" value="1"/>
</dbReference>
<feature type="coiled-coil region" evidence="5">
    <location>
        <begin position="526"/>
        <end position="553"/>
    </location>
</feature>
<evidence type="ECO:0000256" key="5">
    <source>
        <dbReference type="SAM" id="Coils"/>
    </source>
</evidence>
<evidence type="ECO:0000259" key="8">
    <source>
        <dbReference type="PROSITE" id="PS50878"/>
    </source>
</evidence>
<feature type="domain" description="Reverse transcriptase" evidence="8">
    <location>
        <begin position="665"/>
        <end position="949"/>
    </location>
</feature>
<dbReference type="Pfam" id="PF00078">
    <property type="entry name" value="RVT_1"/>
    <property type="match status" value="1"/>
</dbReference>
<gene>
    <name evidence="9" type="ORF">ACAOBT_LOCUS35425</name>
</gene>
<dbReference type="SUPFAM" id="SSF140996">
    <property type="entry name" value="Hermes dimerisation domain"/>
    <property type="match status" value="1"/>
</dbReference>
<reference evidence="9" key="1">
    <citation type="submission" date="2022-03" db="EMBL/GenBank/DDBJ databases">
        <authorList>
            <person name="Sayadi A."/>
        </authorList>
    </citation>
    <scope>NUCLEOTIDE SEQUENCE</scope>
</reference>
<comment type="caution">
    <text evidence="9">The sequence shown here is derived from an EMBL/GenBank/DDBJ whole genome shotgun (WGS) entry which is preliminary data.</text>
</comment>